<reference evidence="2" key="1">
    <citation type="journal article" date="2015" name="Nature">
        <title>Complex archaea that bridge the gap between prokaryotes and eukaryotes.</title>
        <authorList>
            <person name="Spang A."/>
            <person name="Saw J.H."/>
            <person name="Jorgensen S.L."/>
            <person name="Zaremba-Niedzwiedzka K."/>
            <person name="Martijn J."/>
            <person name="Lind A.E."/>
            <person name="van Eijk R."/>
            <person name="Schleper C."/>
            <person name="Guy L."/>
            <person name="Ettema T.J."/>
        </authorList>
    </citation>
    <scope>NUCLEOTIDE SEQUENCE</scope>
</reference>
<dbReference type="PANTHER" id="PTHR30290">
    <property type="entry name" value="PERIPLASMIC BINDING COMPONENT OF ABC TRANSPORTER"/>
    <property type="match status" value="1"/>
</dbReference>
<feature type="non-terminal residue" evidence="2">
    <location>
        <position position="1"/>
    </location>
</feature>
<dbReference type="SUPFAM" id="SSF53850">
    <property type="entry name" value="Periplasmic binding protein-like II"/>
    <property type="match status" value="1"/>
</dbReference>
<organism evidence="2">
    <name type="scientific">marine sediment metagenome</name>
    <dbReference type="NCBI Taxonomy" id="412755"/>
    <lineage>
        <taxon>unclassified sequences</taxon>
        <taxon>metagenomes</taxon>
        <taxon>ecological metagenomes</taxon>
    </lineage>
</organism>
<comment type="caution">
    <text evidence="2">The sequence shown here is derived from an EMBL/GenBank/DDBJ whole genome shotgun (WGS) entry which is preliminary data.</text>
</comment>
<accession>A0A0F9CXG0</accession>
<dbReference type="Pfam" id="PF00496">
    <property type="entry name" value="SBP_bac_5"/>
    <property type="match status" value="1"/>
</dbReference>
<evidence type="ECO:0000259" key="1">
    <source>
        <dbReference type="Pfam" id="PF00496"/>
    </source>
</evidence>
<dbReference type="AlphaFoldDB" id="A0A0F9CXG0"/>
<dbReference type="GO" id="GO:0015833">
    <property type="term" value="P:peptide transport"/>
    <property type="evidence" value="ECO:0007669"/>
    <property type="project" value="TreeGrafter"/>
</dbReference>
<dbReference type="Gene3D" id="3.10.105.10">
    <property type="entry name" value="Dipeptide-binding Protein, Domain 3"/>
    <property type="match status" value="1"/>
</dbReference>
<dbReference type="PANTHER" id="PTHR30290:SF62">
    <property type="entry name" value="OLIGOPEPTIDE ABC TRANSPORTER, PERIPLASMIC OLIGOPEPTIDE-BINDING PROTEIN"/>
    <property type="match status" value="1"/>
</dbReference>
<name>A0A0F9CXG0_9ZZZZ</name>
<dbReference type="EMBL" id="LAZR01044478">
    <property type="protein sequence ID" value="KKL04553.1"/>
    <property type="molecule type" value="Genomic_DNA"/>
</dbReference>
<protein>
    <recommendedName>
        <fullName evidence="1">Solute-binding protein family 5 domain-containing protein</fullName>
    </recommendedName>
</protein>
<sequence length="294" mass="33387">ALQVEFNLTHRDLVMRKVFLDKRFRFAVSHAINRKMINELVWLGLAEPWQVAPYETSRFYNERLAHTALKYDPAKARKLLDEMGLDKKDADGYRLRPDGGKLEIPFVAGPETSLPAIAEIVMGNLKDIGLKANFRIIDFGFLVEKRDGNDHGAALTMHSWGTLDGSFLSGNANHLVAVRQLSFWAPEWVNWYQSKGKRGVKPVPDMIRAMEAFDKARGTLDPKEQEKWFKVVTDIAADNLWTIGTTKYPGHIKVINPKLRNIPTTFLPWHRGDWGLPSERGVMVVGASYGECRL</sequence>
<dbReference type="InterPro" id="IPR000914">
    <property type="entry name" value="SBP_5_dom"/>
</dbReference>
<proteinExistence type="predicted"/>
<dbReference type="InterPro" id="IPR039424">
    <property type="entry name" value="SBP_5"/>
</dbReference>
<gene>
    <name evidence="2" type="ORF">LCGC14_2614920</name>
</gene>
<feature type="domain" description="Solute-binding protein family 5" evidence="1">
    <location>
        <begin position="6"/>
        <end position="166"/>
    </location>
</feature>
<evidence type="ECO:0000313" key="2">
    <source>
        <dbReference type="EMBL" id="KKL04553.1"/>
    </source>
</evidence>
<dbReference type="GO" id="GO:1904680">
    <property type="term" value="F:peptide transmembrane transporter activity"/>
    <property type="evidence" value="ECO:0007669"/>
    <property type="project" value="TreeGrafter"/>
</dbReference>